<dbReference type="GO" id="GO:0046872">
    <property type="term" value="F:metal ion binding"/>
    <property type="evidence" value="ECO:0007669"/>
    <property type="project" value="UniProtKB-KW"/>
</dbReference>
<evidence type="ECO:0000256" key="2">
    <source>
        <dbReference type="ARBA" id="ARBA00022679"/>
    </source>
</evidence>
<proteinExistence type="predicted"/>
<evidence type="ECO:0000256" key="3">
    <source>
        <dbReference type="ARBA" id="ARBA00022723"/>
    </source>
</evidence>
<dbReference type="GO" id="GO:0045337">
    <property type="term" value="P:farnesyl diphosphate biosynthetic process"/>
    <property type="evidence" value="ECO:0007669"/>
    <property type="project" value="TreeGrafter"/>
</dbReference>
<comment type="pathway">
    <text evidence="5">Pheromone biosynthesis.</text>
</comment>
<dbReference type="Pfam" id="PF00348">
    <property type="entry name" value="polyprenyl_synt"/>
    <property type="match status" value="1"/>
</dbReference>
<gene>
    <name evidence="7" type="primary">106085408</name>
</gene>
<reference evidence="7" key="1">
    <citation type="submission" date="2020-05" db="UniProtKB">
        <authorList>
            <consortium name="EnsemblMetazoa"/>
        </authorList>
    </citation>
    <scope>IDENTIFICATION</scope>
    <source>
        <strain evidence="7">USDA</strain>
    </source>
</reference>
<keyword evidence="3" id="KW-0479">Metal-binding</keyword>
<accession>A0A1I8QEE0</accession>
<dbReference type="CDD" id="cd00867">
    <property type="entry name" value="Trans_IPPS"/>
    <property type="match status" value="1"/>
</dbReference>
<evidence type="ECO:0000313" key="8">
    <source>
        <dbReference type="Proteomes" id="UP000095300"/>
    </source>
</evidence>
<dbReference type="InterPro" id="IPR008949">
    <property type="entry name" value="Isoprenoid_synthase_dom_sf"/>
</dbReference>
<sequence length="122" mass="14442">MEMGRYFQVQDDYLDCFGDPKITGKIGTDIEENKCSWLAVECMNRANNEQKLTMLECYGKYDPKMIQRVKNLYKSLELPKLYTNYEEIIHTKIKRLISNQTSNDVPCNTLLLMLDNMYQRTH</sequence>
<dbReference type="InterPro" id="IPR039702">
    <property type="entry name" value="FPS1-like"/>
</dbReference>
<dbReference type="GO" id="GO:0042811">
    <property type="term" value="P:pheromone biosynthetic process"/>
    <property type="evidence" value="ECO:0007669"/>
    <property type="project" value="UniProtKB-ARBA"/>
</dbReference>
<organism evidence="7 8">
    <name type="scientific">Stomoxys calcitrans</name>
    <name type="common">Stable fly</name>
    <name type="synonym">Conops calcitrans</name>
    <dbReference type="NCBI Taxonomy" id="35570"/>
    <lineage>
        <taxon>Eukaryota</taxon>
        <taxon>Metazoa</taxon>
        <taxon>Ecdysozoa</taxon>
        <taxon>Arthropoda</taxon>
        <taxon>Hexapoda</taxon>
        <taxon>Insecta</taxon>
        <taxon>Pterygota</taxon>
        <taxon>Neoptera</taxon>
        <taxon>Endopterygota</taxon>
        <taxon>Diptera</taxon>
        <taxon>Brachycera</taxon>
        <taxon>Muscomorpha</taxon>
        <taxon>Muscoidea</taxon>
        <taxon>Muscidae</taxon>
        <taxon>Stomoxys</taxon>
    </lineage>
</organism>
<dbReference type="InterPro" id="IPR033749">
    <property type="entry name" value="Polyprenyl_synt_CS"/>
</dbReference>
<evidence type="ECO:0000256" key="1">
    <source>
        <dbReference type="ARBA" id="ARBA00001946"/>
    </source>
</evidence>
<dbReference type="Proteomes" id="UP000095300">
    <property type="component" value="Unassembled WGS sequence"/>
</dbReference>
<keyword evidence="8" id="KW-1185">Reference proteome</keyword>
<dbReference type="STRING" id="35570.A0A1I8QEE0"/>
<dbReference type="VEuPathDB" id="VectorBase:SCAU016361"/>
<dbReference type="PROSITE" id="PS00444">
    <property type="entry name" value="POLYPRENYL_SYNTHASE_2"/>
    <property type="match status" value="1"/>
</dbReference>
<dbReference type="PANTHER" id="PTHR11525:SF0">
    <property type="entry name" value="FARNESYL PYROPHOSPHATE SYNTHASE"/>
    <property type="match status" value="1"/>
</dbReference>
<evidence type="ECO:0000256" key="5">
    <source>
        <dbReference type="ARBA" id="ARBA00033740"/>
    </source>
</evidence>
<dbReference type="KEGG" id="scac:106085408"/>
<dbReference type="AlphaFoldDB" id="A0A1I8QEE0"/>
<keyword evidence="4" id="KW-0460">Magnesium</keyword>
<name>A0A1I8QEE0_STOCA</name>
<evidence type="ECO:0000313" key="7">
    <source>
        <dbReference type="EnsemblMetazoa" id="SCAU016361-PA"/>
    </source>
</evidence>
<dbReference type="GO" id="GO:0004161">
    <property type="term" value="F:dimethylallyltranstransferase activity"/>
    <property type="evidence" value="ECO:0007669"/>
    <property type="project" value="TreeGrafter"/>
</dbReference>
<dbReference type="EnsemblMetazoa" id="SCAU016361-RA">
    <property type="protein sequence ID" value="SCAU016361-PA"/>
    <property type="gene ID" value="SCAU016361"/>
</dbReference>
<dbReference type="GO" id="GO:0004337">
    <property type="term" value="F:(2E,6E)-farnesyl diphosphate synthase activity"/>
    <property type="evidence" value="ECO:0007669"/>
    <property type="project" value="TreeGrafter"/>
</dbReference>
<dbReference type="InterPro" id="IPR000092">
    <property type="entry name" value="Polyprenyl_synt"/>
</dbReference>
<comment type="cofactor">
    <cofactor evidence="1">
        <name>Mg(2+)</name>
        <dbReference type="ChEBI" id="CHEBI:18420"/>
    </cofactor>
</comment>
<dbReference type="Gene3D" id="1.10.600.10">
    <property type="entry name" value="Farnesyl Diphosphate Synthase"/>
    <property type="match status" value="1"/>
</dbReference>
<keyword evidence="2" id="KW-0808">Transferase</keyword>
<dbReference type="OrthoDB" id="10257492at2759"/>
<dbReference type="GO" id="GO:0005737">
    <property type="term" value="C:cytoplasm"/>
    <property type="evidence" value="ECO:0007669"/>
    <property type="project" value="TreeGrafter"/>
</dbReference>
<dbReference type="SUPFAM" id="SSF48576">
    <property type="entry name" value="Terpenoid synthases"/>
    <property type="match status" value="1"/>
</dbReference>
<dbReference type="PANTHER" id="PTHR11525">
    <property type="entry name" value="FARNESYL-PYROPHOSPHATE SYNTHETASE"/>
    <property type="match status" value="1"/>
</dbReference>
<evidence type="ECO:0000256" key="6">
    <source>
        <dbReference type="ARBA" id="ARBA00034546"/>
    </source>
</evidence>
<protein>
    <recommendedName>
        <fullName evidence="6">Farnesyl pyrophosphate synthase</fullName>
    </recommendedName>
</protein>
<evidence type="ECO:0000256" key="4">
    <source>
        <dbReference type="ARBA" id="ARBA00022842"/>
    </source>
</evidence>